<evidence type="ECO:0000259" key="4">
    <source>
        <dbReference type="PROSITE" id="PS50043"/>
    </source>
</evidence>
<dbReference type="SMART" id="SM00448">
    <property type="entry name" value="REC"/>
    <property type="match status" value="1"/>
</dbReference>
<dbReference type="KEGG" id="psw:LK03_21480"/>
<dbReference type="SUPFAM" id="SSF52172">
    <property type="entry name" value="CheY-like"/>
    <property type="match status" value="1"/>
</dbReference>
<dbReference type="eggNOG" id="COG2197">
    <property type="taxonomic scope" value="Bacteria"/>
</dbReference>
<dbReference type="InterPro" id="IPR058245">
    <property type="entry name" value="NreC/VraR/RcsB-like_REC"/>
</dbReference>
<feature type="domain" description="Response regulatory" evidence="5">
    <location>
        <begin position="5"/>
        <end position="125"/>
    </location>
</feature>
<evidence type="ECO:0000259" key="5">
    <source>
        <dbReference type="PROSITE" id="PS50110"/>
    </source>
</evidence>
<dbReference type="PANTHER" id="PTHR45566">
    <property type="entry name" value="HTH-TYPE TRANSCRIPTIONAL REGULATOR YHJB-RELATED"/>
    <property type="match status" value="1"/>
</dbReference>
<dbReference type="InterPro" id="IPR011006">
    <property type="entry name" value="CheY-like_superfamily"/>
</dbReference>
<dbReference type="GO" id="GO:0003677">
    <property type="term" value="F:DNA binding"/>
    <property type="evidence" value="ECO:0007669"/>
    <property type="project" value="UniProtKB-KW"/>
</dbReference>
<dbReference type="Pfam" id="PF00196">
    <property type="entry name" value="GerE"/>
    <property type="match status" value="1"/>
</dbReference>
<name>A0A089YJ42_9PSED</name>
<dbReference type="RefSeq" id="WP_038414466.1">
    <property type="nucleotide sequence ID" value="NZ_CP009455.1"/>
</dbReference>
<keyword evidence="7" id="KW-1185">Reference proteome</keyword>
<evidence type="ECO:0000256" key="3">
    <source>
        <dbReference type="PROSITE-ProRule" id="PRU00169"/>
    </source>
</evidence>
<dbReference type="Pfam" id="PF00072">
    <property type="entry name" value="Response_reg"/>
    <property type="match status" value="1"/>
</dbReference>
<evidence type="ECO:0000256" key="2">
    <source>
        <dbReference type="ARBA" id="ARBA00023125"/>
    </source>
</evidence>
<protein>
    <submittedName>
        <fullName evidence="6">LuxR family transcriptional regulator</fullName>
    </submittedName>
</protein>
<dbReference type="InterPro" id="IPR016032">
    <property type="entry name" value="Sig_transdc_resp-reg_C-effctor"/>
</dbReference>
<evidence type="ECO:0000313" key="6">
    <source>
        <dbReference type="EMBL" id="AIR91668.1"/>
    </source>
</evidence>
<evidence type="ECO:0000313" key="7">
    <source>
        <dbReference type="Proteomes" id="UP000029493"/>
    </source>
</evidence>
<keyword evidence="1 3" id="KW-0597">Phosphoprotein</keyword>
<dbReference type="InterPro" id="IPR051015">
    <property type="entry name" value="EvgA-like"/>
</dbReference>
<reference evidence="6 7" key="1">
    <citation type="submission" date="2014-09" db="EMBL/GenBank/DDBJ databases">
        <authorList>
            <person name="Chan K.-G."/>
        </authorList>
    </citation>
    <scope>NUCLEOTIDE SEQUENCE [LARGE SCALE GENOMIC DNA]</scope>
    <source>
        <strain evidence="6 7">ND07</strain>
    </source>
</reference>
<dbReference type="CDD" id="cd17535">
    <property type="entry name" value="REC_NarL-like"/>
    <property type="match status" value="1"/>
</dbReference>
<sequence length="215" mass="24104">MPQLTVVIADDHPIVLLGVREVVQRSGHYNVIAEAVSSSELIDQLQLHRPNILITDFNMPGDAVYGDGFKLVEYILRHFPLTQVLVLTMVSSTLILARLHELGVAGVIQKNQLHDEIDKALEALRKRQRYVSLMPAPVSVVRASVELQARFHRLSVKELEVLRLFVAGMTVGDIARQLSRSNKTVSAQKVSAMRKLQVESDQDLLTYCLEANLFK</sequence>
<dbReference type="OrthoDB" id="4313922at2"/>
<evidence type="ECO:0000256" key="1">
    <source>
        <dbReference type="ARBA" id="ARBA00022553"/>
    </source>
</evidence>
<feature type="domain" description="HTH luxR-type" evidence="4">
    <location>
        <begin position="147"/>
        <end position="212"/>
    </location>
</feature>
<dbReference type="Proteomes" id="UP000029493">
    <property type="component" value="Chromosome"/>
</dbReference>
<dbReference type="PROSITE" id="PS50110">
    <property type="entry name" value="RESPONSE_REGULATORY"/>
    <property type="match status" value="1"/>
</dbReference>
<organism evidence="6 7">
    <name type="scientific">Pseudomonas cremoricolorata</name>
    <dbReference type="NCBI Taxonomy" id="157783"/>
    <lineage>
        <taxon>Bacteria</taxon>
        <taxon>Pseudomonadati</taxon>
        <taxon>Pseudomonadota</taxon>
        <taxon>Gammaproteobacteria</taxon>
        <taxon>Pseudomonadales</taxon>
        <taxon>Pseudomonadaceae</taxon>
        <taxon>Pseudomonas</taxon>
    </lineage>
</organism>
<feature type="modified residue" description="4-aspartylphosphate" evidence="3">
    <location>
        <position position="56"/>
    </location>
</feature>
<keyword evidence="2" id="KW-0238">DNA-binding</keyword>
<dbReference type="GO" id="GO:0000160">
    <property type="term" value="P:phosphorelay signal transduction system"/>
    <property type="evidence" value="ECO:0007669"/>
    <property type="project" value="InterPro"/>
</dbReference>
<dbReference type="STRING" id="157783.LK03_21480"/>
<dbReference type="EMBL" id="CP009455">
    <property type="protein sequence ID" value="AIR91668.1"/>
    <property type="molecule type" value="Genomic_DNA"/>
</dbReference>
<proteinExistence type="predicted"/>
<dbReference type="CDD" id="cd06170">
    <property type="entry name" value="LuxR_C_like"/>
    <property type="match status" value="1"/>
</dbReference>
<dbReference type="GO" id="GO:0006355">
    <property type="term" value="P:regulation of DNA-templated transcription"/>
    <property type="evidence" value="ECO:0007669"/>
    <property type="project" value="InterPro"/>
</dbReference>
<dbReference type="SMART" id="SM00421">
    <property type="entry name" value="HTH_LUXR"/>
    <property type="match status" value="1"/>
</dbReference>
<dbReference type="SUPFAM" id="SSF46894">
    <property type="entry name" value="C-terminal effector domain of the bipartite response regulators"/>
    <property type="match status" value="1"/>
</dbReference>
<dbReference type="AlphaFoldDB" id="A0A089YJ42"/>
<dbReference type="Gene3D" id="3.40.50.2300">
    <property type="match status" value="1"/>
</dbReference>
<accession>A0A089YJ42</accession>
<dbReference type="InterPro" id="IPR001789">
    <property type="entry name" value="Sig_transdc_resp-reg_receiver"/>
</dbReference>
<dbReference type="InterPro" id="IPR000792">
    <property type="entry name" value="Tscrpt_reg_LuxR_C"/>
</dbReference>
<dbReference type="PROSITE" id="PS00622">
    <property type="entry name" value="HTH_LUXR_1"/>
    <property type="match status" value="1"/>
</dbReference>
<dbReference type="PRINTS" id="PR00038">
    <property type="entry name" value="HTHLUXR"/>
</dbReference>
<dbReference type="PANTHER" id="PTHR45566:SF2">
    <property type="entry name" value="NARL SUBFAMILY"/>
    <property type="match status" value="1"/>
</dbReference>
<dbReference type="PROSITE" id="PS50043">
    <property type="entry name" value="HTH_LUXR_2"/>
    <property type="match status" value="1"/>
</dbReference>
<dbReference type="InterPro" id="IPR036388">
    <property type="entry name" value="WH-like_DNA-bd_sf"/>
</dbReference>
<gene>
    <name evidence="6" type="ORF">LK03_21480</name>
</gene>
<dbReference type="Gene3D" id="1.10.10.10">
    <property type="entry name" value="Winged helix-like DNA-binding domain superfamily/Winged helix DNA-binding domain"/>
    <property type="match status" value="1"/>
</dbReference>